<dbReference type="InParanoid" id="I2GXY6"/>
<dbReference type="eggNOG" id="ENOG502SD5Y">
    <property type="taxonomic scope" value="Eukaryota"/>
</dbReference>
<feature type="compositionally biased region" description="Polar residues" evidence="1">
    <location>
        <begin position="225"/>
        <end position="255"/>
    </location>
</feature>
<keyword evidence="2" id="KW-0472">Membrane</keyword>
<keyword evidence="4" id="KW-1185">Reference proteome</keyword>
<evidence type="ECO:0000256" key="2">
    <source>
        <dbReference type="SAM" id="Phobius"/>
    </source>
</evidence>
<evidence type="ECO:0000313" key="4">
    <source>
        <dbReference type="Proteomes" id="UP000002866"/>
    </source>
</evidence>
<protein>
    <submittedName>
        <fullName evidence="3">Uncharacterized protein</fullName>
    </submittedName>
</protein>
<dbReference type="KEGG" id="tbl:TBLA_0B01450"/>
<evidence type="ECO:0000313" key="3">
    <source>
        <dbReference type="EMBL" id="CCH58988.1"/>
    </source>
</evidence>
<name>I2GXY6_HENB6</name>
<gene>
    <name evidence="3" type="primary">TBLA0B01450</name>
    <name evidence="3" type="ORF">TBLA_0B01450</name>
</gene>
<feature type="region of interest" description="Disordered" evidence="1">
    <location>
        <begin position="211"/>
        <end position="267"/>
    </location>
</feature>
<dbReference type="HOGENOM" id="CLU_1042741_0_0_1"/>
<dbReference type="AlphaFoldDB" id="I2GXY6"/>
<dbReference type="EMBL" id="HE806317">
    <property type="protein sequence ID" value="CCH58988.1"/>
    <property type="molecule type" value="Genomic_DNA"/>
</dbReference>
<sequence length="267" mass="30457">MDRFTNSISNKFQKITKSKIRTRTQPYDELHIPSFILGCLITIIVLSIGPVLSMLWNGVFSSMITLLRYSILFGILSTIYWFVIGKQPLNSSFLTNYNNNNNNTSDIKNDAVIHSKKINPPTFDISKNNAIESRQVPPSLIPVHTPRDLNEAPQLNKRNKLKNIFRPNHRVPSPPPVEIKQTFQPSVFPSDSQNLDKNDFELINYFKSEPNKSNFRRPFPDETPLKTTPNATENTKNKANQTSVNSQSTRNSYENFVSMAPNKSVMP</sequence>
<reference evidence="3 4" key="1">
    <citation type="journal article" date="2011" name="Proc. Natl. Acad. Sci. U.S.A.">
        <title>Evolutionary erosion of yeast sex chromosomes by mating-type switching accidents.</title>
        <authorList>
            <person name="Gordon J.L."/>
            <person name="Armisen D."/>
            <person name="Proux-Wera E."/>
            <person name="Oheigeartaigh S.S."/>
            <person name="Byrne K.P."/>
            <person name="Wolfe K.H."/>
        </authorList>
    </citation>
    <scope>NUCLEOTIDE SEQUENCE [LARGE SCALE GENOMIC DNA]</scope>
    <source>
        <strain evidence="4">ATCC 34711 / CBS 6284 / DSM 70876 / NBRC 10599 / NRRL Y-10934 / UCD 77-7</strain>
    </source>
</reference>
<keyword evidence="2" id="KW-0812">Transmembrane</keyword>
<dbReference type="Proteomes" id="UP000002866">
    <property type="component" value="Chromosome 2"/>
</dbReference>
<feature type="transmembrane region" description="Helical" evidence="2">
    <location>
        <begin position="35"/>
        <end position="59"/>
    </location>
</feature>
<dbReference type="OrthoDB" id="4066163at2759"/>
<organism evidence="3 4">
    <name type="scientific">Henningerozyma blattae (strain ATCC 34711 / CBS 6284 / DSM 70876 / NBRC 10599 / NRRL Y-10934 / UCD 77-7)</name>
    <name type="common">Yeast</name>
    <name type="synonym">Tetrapisispora blattae</name>
    <dbReference type="NCBI Taxonomy" id="1071380"/>
    <lineage>
        <taxon>Eukaryota</taxon>
        <taxon>Fungi</taxon>
        <taxon>Dikarya</taxon>
        <taxon>Ascomycota</taxon>
        <taxon>Saccharomycotina</taxon>
        <taxon>Saccharomycetes</taxon>
        <taxon>Saccharomycetales</taxon>
        <taxon>Saccharomycetaceae</taxon>
        <taxon>Henningerozyma</taxon>
    </lineage>
</organism>
<proteinExistence type="predicted"/>
<accession>I2GXY6</accession>
<dbReference type="GeneID" id="14494758"/>
<evidence type="ECO:0000256" key="1">
    <source>
        <dbReference type="SAM" id="MobiDB-lite"/>
    </source>
</evidence>
<dbReference type="RefSeq" id="XP_004178507.1">
    <property type="nucleotide sequence ID" value="XM_004178459.1"/>
</dbReference>
<keyword evidence="2" id="KW-1133">Transmembrane helix</keyword>
<feature type="transmembrane region" description="Helical" evidence="2">
    <location>
        <begin position="66"/>
        <end position="84"/>
    </location>
</feature>